<dbReference type="OMA" id="LRCGIPP"/>
<dbReference type="PRINTS" id="PR00457">
    <property type="entry name" value="ANPEROXIDASE"/>
</dbReference>
<keyword evidence="5" id="KW-0732">Signal</keyword>
<accession>V3ZSX1</accession>
<dbReference type="Pfam" id="PF03098">
    <property type="entry name" value="An_peroxidase"/>
    <property type="match status" value="1"/>
</dbReference>
<dbReference type="EMBL" id="KB203274">
    <property type="protein sequence ID" value="ESO85670.1"/>
    <property type="molecule type" value="Genomic_DNA"/>
</dbReference>
<reference evidence="6 7" key="1">
    <citation type="journal article" date="2013" name="Nature">
        <title>Insights into bilaterian evolution from three spiralian genomes.</title>
        <authorList>
            <person name="Simakov O."/>
            <person name="Marletaz F."/>
            <person name="Cho S.J."/>
            <person name="Edsinger-Gonzales E."/>
            <person name="Havlak P."/>
            <person name="Hellsten U."/>
            <person name="Kuo D.H."/>
            <person name="Larsson T."/>
            <person name="Lv J."/>
            <person name="Arendt D."/>
            <person name="Savage R."/>
            <person name="Osoegawa K."/>
            <person name="de Jong P."/>
            <person name="Grimwood J."/>
            <person name="Chapman J.A."/>
            <person name="Shapiro H."/>
            <person name="Aerts A."/>
            <person name="Otillar R.P."/>
            <person name="Terry A.Y."/>
            <person name="Boore J.L."/>
            <person name="Grigoriev I.V."/>
            <person name="Lindberg D.R."/>
            <person name="Seaver E.C."/>
            <person name="Weisblat D.A."/>
            <person name="Putnam N.H."/>
            <person name="Rokhsar D.S."/>
        </authorList>
    </citation>
    <scope>NUCLEOTIDE SEQUENCE [LARGE SCALE GENOMIC DNA]</scope>
</reference>
<dbReference type="KEGG" id="lgi:LOTGIDRAFT_183937"/>
<keyword evidence="4" id="KW-0408">Iron</keyword>
<dbReference type="HOGENOM" id="CLU_006087_2_2_1"/>
<dbReference type="AlphaFoldDB" id="V3ZSX1"/>
<dbReference type="InterPro" id="IPR037120">
    <property type="entry name" value="Haem_peroxidase_sf_animal"/>
</dbReference>
<name>V3ZSX1_LOTGI</name>
<evidence type="ECO:0000256" key="5">
    <source>
        <dbReference type="SAM" id="SignalP"/>
    </source>
</evidence>
<feature type="chain" id="PRO_5004715456" evidence="5">
    <location>
        <begin position="20"/>
        <end position="667"/>
    </location>
</feature>
<dbReference type="InterPro" id="IPR019791">
    <property type="entry name" value="Haem_peroxidase_animal"/>
</dbReference>
<keyword evidence="3" id="KW-0325">Glycoprotein</keyword>
<evidence type="ECO:0000313" key="6">
    <source>
        <dbReference type="EMBL" id="ESO85670.1"/>
    </source>
</evidence>
<evidence type="ECO:0000256" key="2">
    <source>
        <dbReference type="ARBA" id="ARBA00022525"/>
    </source>
</evidence>
<evidence type="ECO:0000256" key="4">
    <source>
        <dbReference type="PIRSR" id="PIRSR619791-2"/>
    </source>
</evidence>
<organism evidence="6 7">
    <name type="scientific">Lottia gigantea</name>
    <name type="common">Giant owl limpet</name>
    <dbReference type="NCBI Taxonomy" id="225164"/>
    <lineage>
        <taxon>Eukaryota</taxon>
        <taxon>Metazoa</taxon>
        <taxon>Spiralia</taxon>
        <taxon>Lophotrochozoa</taxon>
        <taxon>Mollusca</taxon>
        <taxon>Gastropoda</taxon>
        <taxon>Patellogastropoda</taxon>
        <taxon>Lottioidea</taxon>
        <taxon>Lottiidae</taxon>
        <taxon>Lottia</taxon>
    </lineage>
</organism>
<dbReference type="RefSeq" id="XP_009063908.1">
    <property type="nucleotide sequence ID" value="XM_009065660.1"/>
</dbReference>
<keyword evidence="4" id="KW-0479">Metal-binding</keyword>
<feature type="binding site" description="axial binding residue" evidence="4">
    <location>
        <position position="419"/>
    </location>
    <ligand>
        <name>heme b</name>
        <dbReference type="ChEBI" id="CHEBI:60344"/>
    </ligand>
    <ligandPart>
        <name>Fe</name>
        <dbReference type="ChEBI" id="CHEBI:18248"/>
    </ligandPart>
</feature>
<feature type="signal peptide" evidence="5">
    <location>
        <begin position="1"/>
        <end position="19"/>
    </location>
</feature>
<dbReference type="GO" id="GO:0004601">
    <property type="term" value="F:peroxidase activity"/>
    <property type="evidence" value="ECO:0007669"/>
    <property type="project" value="InterPro"/>
</dbReference>
<sequence length="667" mass="75339">MYMYSLFCCVLTCLTLIDAECTNYPGIRNADFYDDNGDRCDGITITCDECYKMKQVISCTNDTWTYLKPSCKIDLEPILSKNDCNLPTIECDFSSIFRTINGTCNFLEEPRSAAYQDTISSMFYPAYDDLKFIPRFRGVDGNPLPSAGDISQKIITSITEPVSTPHTNLHQVFGQFLFQDIALTEKMIKPSGKKFDCCKEPISDEIFEVDGGPCFPIRYPNKLKNNSDCGNFVRSVGLQDCENNLREVTNFATSFIDGSMIYGATKDKSDSLRLFEKGKLKSSANGLLPARTDDNKTRCNPVNESEFCFDAGNKRVNVSPGVMSLQTIFYRFHNQIAEELSNSRSYSRDETIFQETRRIIGAVIQNIAYNEYLPLLIGPSAMDEYGLNRPYEYLRGDMYSSRPSGTFDSFNAAASRYGHSALPNKWTYGQEQISFSELFLRPYYIQADQGQGLDKIVEGMLHDSSQEVDLKFSQDLLELFKARKFGGNDLVALDIQKGRELGLQPYNVFRSQCGLPSLTSLDAGTNQTNILKKAYSHIDDVDLYVGGLSEPPVEHGIVGPTFACIFGLQFNDLKFRDRFWFENEHPVNYYNYGLSGLDRWQVSEIRHLKFSRVICATTNITKVPLNAFLHIGEGLHTGEGDNPEVDCSDFQTLPKLDLDHWIRIGGK</sequence>
<protein>
    <submittedName>
        <fullName evidence="6">Uncharacterized protein</fullName>
    </submittedName>
</protein>
<proteinExistence type="predicted"/>
<comment type="subcellular location">
    <subcellularLocation>
        <location evidence="1">Secreted</location>
    </subcellularLocation>
</comment>
<keyword evidence="4" id="KW-0349">Heme</keyword>
<dbReference type="CTD" id="20244572"/>
<gene>
    <name evidence="6" type="ORF">LOTGIDRAFT_183937</name>
</gene>
<dbReference type="GeneID" id="20244572"/>
<dbReference type="PANTHER" id="PTHR11475:SF4">
    <property type="entry name" value="CHORION PEROXIDASE"/>
    <property type="match status" value="1"/>
</dbReference>
<dbReference type="Proteomes" id="UP000030746">
    <property type="component" value="Unassembled WGS sequence"/>
</dbReference>
<evidence type="ECO:0000256" key="3">
    <source>
        <dbReference type="ARBA" id="ARBA00023180"/>
    </source>
</evidence>
<dbReference type="GO" id="GO:0005576">
    <property type="term" value="C:extracellular region"/>
    <property type="evidence" value="ECO:0007669"/>
    <property type="project" value="UniProtKB-SubCell"/>
</dbReference>
<dbReference type="GO" id="GO:0006979">
    <property type="term" value="P:response to oxidative stress"/>
    <property type="evidence" value="ECO:0007669"/>
    <property type="project" value="InterPro"/>
</dbReference>
<dbReference type="PROSITE" id="PS50292">
    <property type="entry name" value="PEROXIDASE_3"/>
    <property type="match status" value="1"/>
</dbReference>
<dbReference type="GO" id="GO:0046872">
    <property type="term" value="F:metal ion binding"/>
    <property type="evidence" value="ECO:0007669"/>
    <property type="project" value="UniProtKB-KW"/>
</dbReference>
<dbReference type="PANTHER" id="PTHR11475">
    <property type="entry name" value="OXIDASE/PEROXIDASE"/>
    <property type="match status" value="1"/>
</dbReference>
<dbReference type="Gene3D" id="1.10.640.10">
    <property type="entry name" value="Haem peroxidase domain superfamily, animal type"/>
    <property type="match status" value="1"/>
</dbReference>
<keyword evidence="7" id="KW-1185">Reference proteome</keyword>
<dbReference type="SUPFAM" id="SSF48113">
    <property type="entry name" value="Heme-dependent peroxidases"/>
    <property type="match status" value="1"/>
</dbReference>
<dbReference type="OrthoDB" id="823504at2759"/>
<evidence type="ECO:0000256" key="1">
    <source>
        <dbReference type="ARBA" id="ARBA00004613"/>
    </source>
</evidence>
<evidence type="ECO:0000313" key="7">
    <source>
        <dbReference type="Proteomes" id="UP000030746"/>
    </source>
</evidence>
<keyword evidence="2" id="KW-0964">Secreted</keyword>
<dbReference type="GO" id="GO:0020037">
    <property type="term" value="F:heme binding"/>
    <property type="evidence" value="ECO:0007669"/>
    <property type="project" value="InterPro"/>
</dbReference>
<dbReference type="InterPro" id="IPR010255">
    <property type="entry name" value="Haem_peroxidase_sf"/>
</dbReference>